<keyword evidence="3" id="KW-1185">Reference proteome</keyword>
<name>A0ABW6NLB9_9NOCA</name>
<gene>
    <name evidence="2" type="ORF">ACFYTH_21560</name>
</gene>
<comment type="caution">
    <text evidence="2">The sequence shown here is derived from an EMBL/GenBank/DDBJ whole genome shotgun (WGS) entry which is preliminary data.</text>
</comment>
<organism evidence="2 3">
    <name type="scientific">Nocardia africana</name>
    <dbReference type="NCBI Taxonomy" id="134964"/>
    <lineage>
        <taxon>Bacteria</taxon>
        <taxon>Bacillati</taxon>
        <taxon>Actinomycetota</taxon>
        <taxon>Actinomycetes</taxon>
        <taxon>Mycobacteriales</taxon>
        <taxon>Nocardiaceae</taxon>
        <taxon>Nocardia</taxon>
    </lineage>
</organism>
<evidence type="ECO:0000313" key="2">
    <source>
        <dbReference type="EMBL" id="MFF0455960.1"/>
    </source>
</evidence>
<proteinExistence type="predicted"/>
<sequence>MRNLLGLHPPARSSRTGRGGDDAVYHEIGKAMSLMLSCNPTAYEVLWLDTYTVATAFGRELVALRG</sequence>
<protein>
    <submittedName>
        <fullName evidence="2">Uncharacterized protein</fullName>
    </submittedName>
</protein>
<accession>A0ABW6NLB9</accession>
<reference evidence="2 3" key="1">
    <citation type="submission" date="2024-10" db="EMBL/GenBank/DDBJ databases">
        <title>The Natural Products Discovery Center: Release of the First 8490 Sequenced Strains for Exploring Actinobacteria Biosynthetic Diversity.</title>
        <authorList>
            <person name="Kalkreuter E."/>
            <person name="Kautsar S.A."/>
            <person name="Yang D."/>
            <person name="Bader C.D."/>
            <person name="Teijaro C.N."/>
            <person name="Fluegel L."/>
            <person name="Davis C.M."/>
            <person name="Simpson J.R."/>
            <person name="Lauterbach L."/>
            <person name="Steele A.D."/>
            <person name="Gui C."/>
            <person name="Meng S."/>
            <person name="Li G."/>
            <person name="Viehrig K."/>
            <person name="Ye F."/>
            <person name="Su P."/>
            <person name="Kiefer A.F."/>
            <person name="Nichols A."/>
            <person name="Cepeda A.J."/>
            <person name="Yan W."/>
            <person name="Fan B."/>
            <person name="Jiang Y."/>
            <person name="Adhikari A."/>
            <person name="Zheng C.-J."/>
            <person name="Schuster L."/>
            <person name="Cowan T.M."/>
            <person name="Smanski M.J."/>
            <person name="Chevrette M.G."/>
            <person name="De Carvalho L.P.S."/>
            <person name="Shen B."/>
        </authorList>
    </citation>
    <scope>NUCLEOTIDE SEQUENCE [LARGE SCALE GENOMIC DNA]</scope>
    <source>
        <strain evidence="2 3">NPDC004550</strain>
    </source>
</reference>
<evidence type="ECO:0000256" key="1">
    <source>
        <dbReference type="SAM" id="MobiDB-lite"/>
    </source>
</evidence>
<feature type="region of interest" description="Disordered" evidence="1">
    <location>
        <begin position="1"/>
        <end position="20"/>
    </location>
</feature>
<dbReference type="Proteomes" id="UP001601521">
    <property type="component" value="Unassembled WGS sequence"/>
</dbReference>
<dbReference type="EMBL" id="JBIALX010000008">
    <property type="protein sequence ID" value="MFF0455960.1"/>
    <property type="molecule type" value="Genomic_DNA"/>
</dbReference>
<evidence type="ECO:0000313" key="3">
    <source>
        <dbReference type="Proteomes" id="UP001601521"/>
    </source>
</evidence>
<dbReference type="RefSeq" id="WP_387252876.1">
    <property type="nucleotide sequence ID" value="NZ_JBIALX010000008.1"/>
</dbReference>